<feature type="compositionally biased region" description="Low complexity" evidence="1">
    <location>
        <begin position="208"/>
        <end position="221"/>
    </location>
</feature>
<feature type="region of interest" description="Disordered" evidence="1">
    <location>
        <begin position="137"/>
        <end position="170"/>
    </location>
</feature>
<name>A0A395NSL9_TRIAR</name>
<evidence type="ECO:0000313" key="3">
    <source>
        <dbReference type="Proteomes" id="UP000266272"/>
    </source>
</evidence>
<dbReference type="Proteomes" id="UP000266272">
    <property type="component" value="Unassembled WGS sequence"/>
</dbReference>
<feature type="region of interest" description="Disordered" evidence="1">
    <location>
        <begin position="493"/>
        <end position="519"/>
    </location>
</feature>
<feature type="region of interest" description="Disordered" evidence="1">
    <location>
        <begin position="263"/>
        <end position="288"/>
    </location>
</feature>
<evidence type="ECO:0000256" key="1">
    <source>
        <dbReference type="SAM" id="MobiDB-lite"/>
    </source>
</evidence>
<proteinExistence type="predicted"/>
<feature type="compositionally biased region" description="Acidic residues" evidence="1">
    <location>
        <begin position="263"/>
        <end position="281"/>
    </location>
</feature>
<dbReference type="AlphaFoldDB" id="A0A395NSL9"/>
<reference evidence="2 3" key="1">
    <citation type="journal article" date="2018" name="PLoS Pathog.">
        <title>Evolution of structural diversity of trichothecenes, a family of toxins produced by plant pathogenic and entomopathogenic fungi.</title>
        <authorList>
            <person name="Proctor R.H."/>
            <person name="McCormick S.P."/>
            <person name="Kim H.S."/>
            <person name="Cardoza R.E."/>
            <person name="Stanley A.M."/>
            <person name="Lindo L."/>
            <person name="Kelly A."/>
            <person name="Brown D.W."/>
            <person name="Lee T."/>
            <person name="Vaughan M.M."/>
            <person name="Alexander N.J."/>
            <person name="Busman M."/>
            <person name="Gutierrez S."/>
        </authorList>
    </citation>
    <scope>NUCLEOTIDE SEQUENCE [LARGE SCALE GENOMIC DNA]</scope>
    <source>
        <strain evidence="2 3">IBT 40837</strain>
    </source>
</reference>
<feature type="region of interest" description="Disordered" evidence="1">
    <location>
        <begin position="200"/>
        <end position="238"/>
    </location>
</feature>
<sequence>MLPAARDCSRIRVHRTTERDTCPLHRHSTCTQPGKYLYPEPRTGFVAANLPHTPLPLPLTLSLPRHWVASTRHRAWAGIRKVLASACPEQQQVPIQAKHCPKQRRAPACSLFAGHWATTHLAAAACAGAAAVHQIHPSAHSPPPLSLSSSPPSNLAIPSTPDRRLSPRLLRPRPAANLALQCGRPRIESSCLFVPAPADGLGDSSPGSRTPTSPALSTASTADDEDDDIGSSPVLPLLPAPKLSERASAILRAPAFDLHDFQVDDDDEDESDDNLASDDEQFGTASWGSPYLRSDVNLRRQSYDSEESESEGSESFPIHSLDINTPFLRPPPLLLAGQPQTPAPSLLPTSAAAAVLVHRARRRNRGLTEGWIRTHTAGDQNTEARLWFSDGDSSEHSSLSGSETDWYHGREPRTPTPSGRYREPSSRSTSRYPRAISSVETLKAGDPLQAEIDDEMASSVATETGSVVGLSIPEHHNDLAAAEASQLTAEHVNGNKTMPIPPIKVSDKPLPREPPITPRIKKKVPWKGKNIMILIPRDEQRGLPGQPPVPLRQDEIERMFDSWTELGYNVDGFDLPAEEHIVAESQSRELWPSLEDLAQERYDRDFTVVLPDLN</sequence>
<evidence type="ECO:0000313" key="2">
    <source>
        <dbReference type="EMBL" id="RFU78931.1"/>
    </source>
</evidence>
<dbReference type="STRING" id="490622.A0A395NSL9"/>
<feature type="region of interest" description="Disordered" evidence="1">
    <location>
        <begin position="390"/>
        <end position="438"/>
    </location>
</feature>
<gene>
    <name evidence="2" type="ORF">TARUN_3297</name>
</gene>
<protein>
    <submittedName>
        <fullName evidence="2">Myosin heavy chain</fullName>
    </submittedName>
</protein>
<dbReference type="EMBL" id="PXOA01000189">
    <property type="protein sequence ID" value="RFU78931.1"/>
    <property type="molecule type" value="Genomic_DNA"/>
</dbReference>
<keyword evidence="3" id="KW-1185">Reference proteome</keyword>
<organism evidence="2 3">
    <name type="scientific">Trichoderma arundinaceum</name>
    <dbReference type="NCBI Taxonomy" id="490622"/>
    <lineage>
        <taxon>Eukaryota</taxon>
        <taxon>Fungi</taxon>
        <taxon>Dikarya</taxon>
        <taxon>Ascomycota</taxon>
        <taxon>Pezizomycotina</taxon>
        <taxon>Sordariomycetes</taxon>
        <taxon>Hypocreomycetidae</taxon>
        <taxon>Hypocreales</taxon>
        <taxon>Hypocreaceae</taxon>
        <taxon>Trichoderma</taxon>
    </lineage>
</organism>
<dbReference type="OrthoDB" id="1293114at2759"/>
<comment type="caution">
    <text evidence="2">The sequence shown here is derived from an EMBL/GenBank/DDBJ whole genome shotgun (WGS) entry which is preliminary data.</text>
</comment>
<feature type="non-terminal residue" evidence="2">
    <location>
        <position position="614"/>
    </location>
</feature>
<feature type="compositionally biased region" description="Low complexity" evidence="1">
    <location>
        <begin position="146"/>
        <end position="159"/>
    </location>
</feature>
<accession>A0A395NSL9</accession>
<feature type="region of interest" description="Disordered" evidence="1">
    <location>
        <begin position="300"/>
        <end position="322"/>
    </location>
</feature>